<dbReference type="Pfam" id="PF00530">
    <property type="entry name" value="SRCR"/>
    <property type="match status" value="6"/>
</dbReference>
<keyword evidence="9 15" id="KW-1015">Disulfide bond</keyword>
<evidence type="ECO:0000256" key="8">
    <source>
        <dbReference type="ARBA" id="ARBA00023136"/>
    </source>
</evidence>
<keyword evidence="18" id="KW-1185">Reference proteome</keyword>
<feature type="domain" description="SRCR" evidence="16">
    <location>
        <begin position="552"/>
        <end position="652"/>
    </location>
</feature>
<reference evidence="18" key="1">
    <citation type="journal article" date="2004" name="Nature">
        <title>Genome duplication in the teleost fish Tetraodon nigroviridis reveals the early vertebrate proto-karyotype.</title>
        <authorList>
            <person name="Jaillon O."/>
            <person name="Aury J.-M."/>
            <person name="Brunet F."/>
            <person name="Petit J.-L."/>
            <person name="Stange-Thomann N."/>
            <person name="Mauceli E."/>
            <person name="Bouneau L."/>
            <person name="Fischer C."/>
            <person name="Ozouf-Costaz C."/>
            <person name="Bernot A."/>
            <person name="Nicaud S."/>
            <person name="Jaffe D."/>
            <person name="Fisher S."/>
            <person name="Lutfalla G."/>
            <person name="Dossat C."/>
            <person name="Segurens B."/>
            <person name="Dasilva C."/>
            <person name="Salanoubat M."/>
            <person name="Levy M."/>
            <person name="Boudet N."/>
            <person name="Castellano S."/>
            <person name="Anthouard V."/>
            <person name="Jubin C."/>
            <person name="Castelli V."/>
            <person name="Katinka M."/>
            <person name="Vacherie B."/>
            <person name="Biemont C."/>
            <person name="Skalli Z."/>
            <person name="Cattolico L."/>
            <person name="Poulain J."/>
            <person name="De Berardinis V."/>
            <person name="Cruaud C."/>
            <person name="Duprat S."/>
            <person name="Brottier P."/>
            <person name="Coutanceau J.-P."/>
            <person name="Gouzy J."/>
            <person name="Parra G."/>
            <person name="Lardier G."/>
            <person name="Chapple C."/>
            <person name="McKernan K.J."/>
            <person name="McEwan P."/>
            <person name="Bosak S."/>
            <person name="Kellis M."/>
            <person name="Volff J.-N."/>
            <person name="Guigo R."/>
            <person name="Zody M.C."/>
            <person name="Mesirov J."/>
            <person name="Lindblad-Toh K."/>
            <person name="Birren B."/>
            <person name="Nusbaum C."/>
            <person name="Kahn D."/>
            <person name="Robinson-Rechavi M."/>
            <person name="Laudet V."/>
            <person name="Schachter V."/>
            <person name="Quetier F."/>
            <person name="Saurin W."/>
            <person name="Scarpelli C."/>
            <person name="Wincker P."/>
            <person name="Lander E.S."/>
            <person name="Weissenbach J."/>
            <person name="Roest Crollius H."/>
        </authorList>
    </citation>
    <scope>NUCLEOTIDE SEQUENCE [LARGE SCALE GENOMIC DNA]</scope>
</reference>
<dbReference type="PROSITE" id="PS50287">
    <property type="entry name" value="SRCR_2"/>
    <property type="match status" value="6"/>
</dbReference>
<accession>H3DFY0</accession>
<feature type="disulfide bond" evidence="15">
    <location>
        <begin position="182"/>
        <end position="192"/>
    </location>
</feature>
<feature type="domain" description="SRCR" evidence="16">
    <location>
        <begin position="349"/>
        <end position="454"/>
    </location>
</feature>
<dbReference type="Gene3D" id="3.10.250.10">
    <property type="entry name" value="SRCR-like domain"/>
    <property type="match status" value="6"/>
</dbReference>
<feature type="disulfide bond" evidence="15">
    <location>
        <begin position="487"/>
        <end position="548"/>
    </location>
</feature>
<evidence type="ECO:0000256" key="4">
    <source>
        <dbReference type="ARBA" id="ARBA00022692"/>
    </source>
</evidence>
<evidence type="ECO:0000256" key="12">
    <source>
        <dbReference type="ARBA" id="ARBA00058074"/>
    </source>
</evidence>
<dbReference type="InterPro" id="IPR036772">
    <property type="entry name" value="SRCR-like_dom_sf"/>
</dbReference>
<keyword evidence="5" id="KW-0732">Signal</keyword>
<comment type="subcellular location">
    <subcellularLocation>
        <location evidence="1">Membrane</location>
        <topology evidence="1">Single-pass membrane protein</topology>
    </subcellularLocation>
    <subcellularLocation>
        <location evidence="2">Secreted</location>
    </subcellularLocation>
</comment>
<evidence type="ECO:0000256" key="7">
    <source>
        <dbReference type="ARBA" id="ARBA00022989"/>
    </source>
</evidence>
<evidence type="ECO:0000256" key="6">
    <source>
        <dbReference type="ARBA" id="ARBA00022737"/>
    </source>
</evidence>
<dbReference type="PRINTS" id="PR00258">
    <property type="entry name" value="SPERACTRCPTR"/>
</dbReference>
<dbReference type="Ensembl" id="ENSTNIT00000019654.1">
    <property type="protein sequence ID" value="ENSTNIP00000019424.1"/>
    <property type="gene ID" value="ENSTNIG00000016330.1"/>
</dbReference>
<dbReference type="HOGENOM" id="CLU_002555_0_3_1"/>
<dbReference type="GeneTree" id="ENSGT00940000166622"/>
<keyword evidence="7" id="KW-1133">Transmembrane helix</keyword>
<dbReference type="Proteomes" id="UP000007303">
    <property type="component" value="Unassembled WGS sequence"/>
</dbReference>
<feature type="disulfide bond" evidence="15">
    <location>
        <begin position="621"/>
        <end position="631"/>
    </location>
</feature>
<comment type="function">
    <text evidence="12">Binds to extracellular matrix proteins. Binds to pathogen-associated molecular patterns (PAMPs) present on the cell walls of Gram-positive and Gram-negative bacteria and fungi, behaving as a pattern recognition receptor (PRR). Induces bacterial and fungal aggregation and subsequent inhibition of PAMP-induced cytokine release. Does not possess intrinsic bactericidal activity. May play a role in the innate defense and homeostasis of certain epithelial surfaces.</text>
</comment>
<keyword evidence="11" id="KW-0325">Glycoprotein</keyword>
<sequence>MVSGTSFLYFPESVRLYNGTDRCSGRVEVYHDGQWGKVCNNQWNQETAKVVCKELNCGVPKPIQGPINYGESNLKGVTAQCSGSVTSVSQCTLQDYGGTCEGVSLSCAGNPPLRLINGTDRCSGRVEIRHNDQWGTVCDDNWDIRDAQVVCRAMDCGSAQTAKSSAYFGQGEGDIWLDDMDCQGNETSLLHCNHARLGENNCGHGEDAGVICSGISSLFFFPATIRLMNGTNQCSGRVEFYHNNQWAPAYNLNWGTKEARVVCREMNCGDPVESSSSFGQAGHQRGYRVNCIGTEDFVTQCTLREYTKSNNDPAEEAAVICSGKTHRLAPTVPSAKLPDLHAQTVTCNVKLTGGANRCEGRVEYFDKKQWGTLCSEAWDVNDASVACKQLDCGRAHKITTQNEYGLGNGHTWMDQIECSGMESTLAQCARRPLAHNTCNTTAVAGSLEVRLVNGKDECAGRVEVRRGDTWHTVCDQDWTLSKAQVVCDSLQCGTAVEALGGAHFGQGTGLVVEACDSCFENVTTLQQCSLKGFRSSSCGHERDATAVCAAQLRLVGGPRQCSGRVEVLYKGQWGTVCDDEWQLANGDVVCRQLGCGHAVSAPTSAHFGRGTGPIWLDNVECTGQESTLTHCSHNSFGDNNCGHGEDAGVICLGKRGSTPPFYFWLIFPVG</sequence>
<dbReference type="FunFam" id="3.10.250.10:FF:000016">
    <property type="entry name" value="Scavenger receptor cysteine-rich protein type 12"/>
    <property type="match status" value="1"/>
</dbReference>
<dbReference type="GO" id="GO:0016020">
    <property type="term" value="C:membrane"/>
    <property type="evidence" value="ECO:0007669"/>
    <property type="project" value="UniProtKB-SubCell"/>
</dbReference>
<evidence type="ECO:0000256" key="1">
    <source>
        <dbReference type="ARBA" id="ARBA00004167"/>
    </source>
</evidence>
<feature type="disulfide bond" evidence="15">
    <location>
        <begin position="81"/>
        <end position="91"/>
    </location>
</feature>
<dbReference type="PROSITE" id="PS00420">
    <property type="entry name" value="SRCR_1"/>
    <property type="match status" value="1"/>
</dbReference>
<comment type="caution">
    <text evidence="15">Lacks conserved residue(s) required for the propagation of feature annotation.</text>
</comment>
<evidence type="ECO:0000256" key="2">
    <source>
        <dbReference type="ARBA" id="ARBA00004613"/>
    </source>
</evidence>
<feature type="disulfide bond" evidence="15">
    <location>
        <begin position="577"/>
        <end position="641"/>
    </location>
</feature>
<feature type="disulfide bond" evidence="15">
    <location>
        <begin position="474"/>
        <end position="538"/>
    </location>
</feature>
<feature type="disulfide bond" evidence="15">
    <location>
        <begin position="418"/>
        <end position="428"/>
    </location>
</feature>
<keyword evidence="6" id="KW-0677">Repeat</keyword>
<feature type="domain" description="SRCR" evidence="16">
    <location>
        <begin position="225"/>
        <end position="322"/>
    </location>
</feature>
<evidence type="ECO:0000256" key="5">
    <source>
        <dbReference type="ARBA" id="ARBA00022729"/>
    </source>
</evidence>
<evidence type="ECO:0000256" key="14">
    <source>
        <dbReference type="ARBA" id="ARBA00069168"/>
    </source>
</evidence>
<evidence type="ECO:0000256" key="10">
    <source>
        <dbReference type="ARBA" id="ARBA00023170"/>
    </source>
</evidence>
<keyword evidence="10" id="KW-0675">Receptor</keyword>
<feature type="domain" description="SRCR" evidence="16">
    <location>
        <begin position="113"/>
        <end position="213"/>
    </location>
</feature>
<evidence type="ECO:0000256" key="11">
    <source>
        <dbReference type="ARBA" id="ARBA00023180"/>
    </source>
</evidence>
<evidence type="ECO:0000256" key="15">
    <source>
        <dbReference type="PROSITE-ProRule" id="PRU00196"/>
    </source>
</evidence>
<organism evidence="17 18">
    <name type="scientific">Tetraodon nigroviridis</name>
    <name type="common">Spotted green pufferfish</name>
    <name type="synonym">Chelonodon nigroviridis</name>
    <dbReference type="NCBI Taxonomy" id="99883"/>
    <lineage>
        <taxon>Eukaryota</taxon>
        <taxon>Metazoa</taxon>
        <taxon>Chordata</taxon>
        <taxon>Craniata</taxon>
        <taxon>Vertebrata</taxon>
        <taxon>Euteleostomi</taxon>
        <taxon>Actinopterygii</taxon>
        <taxon>Neopterygii</taxon>
        <taxon>Teleostei</taxon>
        <taxon>Neoteleostei</taxon>
        <taxon>Acanthomorphata</taxon>
        <taxon>Eupercaria</taxon>
        <taxon>Tetraodontiformes</taxon>
        <taxon>Tetradontoidea</taxon>
        <taxon>Tetraodontidae</taxon>
        <taxon>Tetraodon</taxon>
    </lineage>
</organism>
<dbReference type="SMART" id="SM00202">
    <property type="entry name" value="SR"/>
    <property type="match status" value="6"/>
</dbReference>
<feature type="disulfide bond" evidence="15">
    <location>
        <begin position="291"/>
        <end position="301"/>
    </location>
</feature>
<feature type="domain" description="SRCR" evidence="16">
    <location>
        <begin position="14"/>
        <end position="108"/>
    </location>
</feature>
<feature type="disulfide bond" evidence="15">
    <location>
        <begin position="138"/>
        <end position="202"/>
    </location>
</feature>
<keyword evidence="4" id="KW-0812">Transmembrane</keyword>
<keyword evidence="3" id="KW-0964">Secreted</keyword>
<dbReference type="FunFam" id="3.10.250.10:FF:000004">
    <property type="entry name" value="Scavenger receptor cysteine-rich type 1 protein M130"/>
    <property type="match status" value="1"/>
</dbReference>
<dbReference type="InParanoid" id="H3DFY0"/>
<dbReference type="PANTHER" id="PTHR19331">
    <property type="entry name" value="SCAVENGER RECEPTOR DOMAIN-CONTAINING"/>
    <property type="match status" value="1"/>
</dbReference>
<dbReference type="InterPro" id="IPR001190">
    <property type="entry name" value="SRCR"/>
</dbReference>
<comment type="subunit">
    <text evidence="13">Interacts with LGALS1 and laminin.</text>
</comment>
<dbReference type="FunFam" id="3.10.250.10:FF:000009">
    <property type="entry name" value="WC1"/>
    <property type="match status" value="1"/>
</dbReference>
<feature type="disulfide bond" evidence="15">
    <location>
        <begin position="151"/>
        <end position="212"/>
    </location>
</feature>
<feature type="domain" description="SRCR" evidence="16">
    <location>
        <begin position="449"/>
        <end position="549"/>
    </location>
</feature>
<evidence type="ECO:0000256" key="13">
    <source>
        <dbReference type="ARBA" id="ARBA00064153"/>
    </source>
</evidence>
<keyword evidence="8" id="KW-0472">Membrane</keyword>
<proteinExistence type="predicted"/>
<dbReference type="SUPFAM" id="SSF56487">
    <property type="entry name" value="SRCR-like"/>
    <property type="match status" value="6"/>
</dbReference>
<name>H3DFY0_TETNG</name>
<dbReference type="FunFam" id="3.10.250.10:FF:000006">
    <property type="entry name" value="neurotrypsin isoform X2"/>
    <property type="match status" value="1"/>
</dbReference>
<protein>
    <recommendedName>
        <fullName evidence="14">Soluble scavenger receptor cysteine-rich domain-containing protein SSC5D</fullName>
    </recommendedName>
</protein>
<dbReference type="AlphaFoldDB" id="H3DFY0"/>
<evidence type="ECO:0000259" key="16">
    <source>
        <dbReference type="PROSITE" id="PS50287"/>
    </source>
</evidence>
<feature type="disulfide bond" evidence="15">
    <location>
        <begin position="590"/>
        <end position="651"/>
    </location>
</feature>
<dbReference type="OMA" id="NECPHEK"/>
<feature type="disulfide bond" evidence="15">
    <location>
        <begin position="518"/>
        <end position="528"/>
    </location>
</feature>
<evidence type="ECO:0000313" key="17">
    <source>
        <dbReference type="Ensembl" id="ENSTNIP00000019424.1"/>
    </source>
</evidence>
<dbReference type="FunFam" id="3.10.250.10:FF:000007">
    <property type="entry name" value="Soluble scavenger receptor cysteine-rich domain-containing protein SSC5D"/>
    <property type="match status" value="2"/>
</dbReference>
<evidence type="ECO:0000256" key="9">
    <source>
        <dbReference type="ARBA" id="ARBA00023157"/>
    </source>
</evidence>
<evidence type="ECO:0000256" key="3">
    <source>
        <dbReference type="ARBA" id="ARBA00022525"/>
    </source>
</evidence>
<dbReference type="PANTHER" id="PTHR19331:SF22">
    <property type="entry name" value="DELETED IN MALIGNANT BRAIN TUMORS 1 PROTEIN"/>
    <property type="match status" value="1"/>
</dbReference>
<evidence type="ECO:0000313" key="18">
    <source>
        <dbReference type="Proteomes" id="UP000007303"/>
    </source>
</evidence>
<reference evidence="17" key="3">
    <citation type="submission" date="2025-09" db="UniProtKB">
        <authorList>
            <consortium name="Ensembl"/>
        </authorList>
    </citation>
    <scope>IDENTIFICATION</scope>
</reference>
<feature type="disulfide bond" evidence="15">
    <location>
        <begin position="374"/>
        <end position="438"/>
    </location>
</feature>
<reference evidence="17" key="2">
    <citation type="submission" date="2025-08" db="UniProtKB">
        <authorList>
            <consortium name="Ensembl"/>
        </authorList>
    </citation>
    <scope>IDENTIFICATION</scope>
</reference>